<dbReference type="STRING" id="354355.SAMN05660816_05713"/>
<comment type="caution">
    <text evidence="1">The sequence shown here is derived from an EMBL/GenBank/DDBJ whole genome shotgun (WGS) entry which is preliminary data.</text>
</comment>
<accession>A0A1V9EYZ6</accession>
<reference evidence="2" key="1">
    <citation type="submission" date="2016-04" db="EMBL/GenBank/DDBJ databases">
        <authorList>
            <person name="Chen L."/>
            <person name="Zhuang W."/>
            <person name="Wang G."/>
        </authorList>
    </citation>
    <scope>NUCLEOTIDE SEQUENCE [LARGE SCALE GENOMIC DNA]</scope>
    <source>
        <strain evidence="2">17621</strain>
    </source>
</reference>
<dbReference type="RefSeq" id="WP_081198489.1">
    <property type="nucleotide sequence ID" value="NZ_FOCZ01000014.1"/>
</dbReference>
<proteinExistence type="predicted"/>
<gene>
    <name evidence="1" type="ORF">A4H97_27200</name>
</gene>
<name>A0A1V9EYZ6_9BACT</name>
<dbReference type="Pfam" id="PF16119">
    <property type="entry name" value="DUF4835"/>
    <property type="match status" value="1"/>
</dbReference>
<dbReference type="Proteomes" id="UP000192610">
    <property type="component" value="Unassembled WGS sequence"/>
</dbReference>
<dbReference type="AlphaFoldDB" id="A0A1V9EYZ6"/>
<dbReference type="EMBL" id="LVXG01000011">
    <property type="protein sequence ID" value="OQP51269.1"/>
    <property type="molecule type" value="Genomic_DNA"/>
</dbReference>
<evidence type="ECO:0000313" key="2">
    <source>
        <dbReference type="Proteomes" id="UP000192610"/>
    </source>
</evidence>
<sequence length="307" mass="35677">MCRKIVWIFFVMVMAPVWLSAQELKARITIDTRALSTPADKKAFQTCQAALNNFLNNRKWSKETWQPNEKIVCNFLLRITEAQGSNVYKAALTVQAARPIYNTNYDCPIINFLDENVIFKYVEYQSIEYNDNRVSGSDPIVGNLTAILAYYSYLIIGLDFDSFSLRGGDPYFQKAMNIVNNAPEGRDITGWKAFDGLRNRYWLTENLTNNRYNLIHDAFYSYYRLGMDYMYENETEARSAILNSLSLINTMNNDIPNTMIVQFFFQGKSQELIRIFKKGTPEDKQKAREILQKIDISNSNTYKQELK</sequence>
<keyword evidence="2" id="KW-1185">Reference proteome</keyword>
<organism evidence="1 2">
    <name type="scientific">Niastella yeongjuensis</name>
    <dbReference type="NCBI Taxonomy" id="354355"/>
    <lineage>
        <taxon>Bacteria</taxon>
        <taxon>Pseudomonadati</taxon>
        <taxon>Bacteroidota</taxon>
        <taxon>Chitinophagia</taxon>
        <taxon>Chitinophagales</taxon>
        <taxon>Chitinophagaceae</taxon>
        <taxon>Niastella</taxon>
    </lineage>
</organism>
<protein>
    <submittedName>
        <fullName evidence="1">DUF4835 domain-containing protein</fullName>
    </submittedName>
</protein>
<dbReference type="InterPro" id="IPR032274">
    <property type="entry name" value="DUF4835"/>
</dbReference>
<evidence type="ECO:0000313" key="1">
    <source>
        <dbReference type="EMBL" id="OQP51269.1"/>
    </source>
</evidence>
<dbReference type="OrthoDB" id="9773381at2"/>